<protein>
    <submittedName>
        <fullName evidence="1">Uncharacterized protein</fullName>
    </submittedName>
</protein>
<evidence type="ECO:0000313" key="1">
    <source>
        <dbReference type="EMBL" id="GBP20256.1"/>
    </source>
</evidence>
<dbReference type="Proteomes" id="UP000299102">
    <property type="component" value="Unassembled WGS sequence"/>
</dbReference>
<comment type="caution">
    <text evidence="1">The sequence shown here is derived from an EMBL/GenBank/DDBJ whole genome shotgun (WGS) entry which is preliminary data.</text>
</comment>
<accession>A0A4C1U345</accession>
<dbReference type="EMBL" id="BGZK01000116">
    <property type="protein sequence ID" value="GBP20256.1"/>
    <property type="molecule type" value="Genomic_DNA"/>
</dbReference>
<organism evidence="1 2">
    <name type="scientific">Eumeta variegata</name>
    <name type="common">Bagworm moth</name>
    <name type="synonym">Eumeta japonica</name>
    <dbReference type="NCBI Taxonomy" id="151549"/>
    <lineage>
        <taxon>Eukaryota</taxon>
        <taxon>Metazoa</taxon>
        <taxon>Ecdysozoa</taxon>
        <taxon>Arthropoda</taxon>
        <taxon>Hexapoda</taxon>
        <taxon>Insecta</taxon>
        <taxon>Pterygota</taxon>
        <taxon>Neoptera</taxon>
        <taxon>Endopterygota</taxon>
        <taxon>Lepidoptera</taxon>
        <taxon>Glossata</taxon>
        <taxon>Ditrysia</taxon>
        <taxon>Tineoidea</taxon>
        <taxon>Psychidae</taxon>
        <taxon>Oiketicinae</taxon>
        <taxon>Eumeta</taxon>
    </lineage>
</organism>
<evidence type="ECO:0000313" key="2">
    <source>
        <dbReference type="Proteomes" id="UP000299102"/>
    </source>
</evidence>
<sequence>MILKKLSERYLGVQKSEIAQFSPWNGLKIPLACRDVMLSSRAEYTIYFTPSYKVSDVGKRSITFCPGSHLDKKFAFSPRYDSRSRTAADNGNVLGKAESKIKIKYRKKMFYTFIASDCTSAAVWHFMSRKTLGRSRCSHYAAKAGSGCYVGAVCGARCCALVLPHILPRQLDLKPPAPAHAEGCDTRLNVIAEARGERLETAKTHFSAVVRGGAGLLTMRLLVPRGEEYDVTFLTTSLTLAREEIQDLNTQMKLIKVCSNVLELVQMPLVDSREGALAPNLENI</sequence>
<gene>
    <name evidence="1" type="ORF">EVAR_82129_1</name>
</gene>
<name>A0A4C1U345_EUMVA</name>
<dbReference type="AlphaFoldDB" id="A0A4C1U345"/>
<reference evidence="1 2" key="1">
    <citation type="journal article" date="2019" name="Commun. Biol.">
        <title>The bagworm genome reveals a unique fibroin gene that provides high tensile strength.</title>
        <authorList>
            <person name="Kono N."/>
            <person name="Nakamura H."/>
            <person name="Ohtoshi R."/>
            <person name="Tomita M."/>
            <person name="Numata K."/>
            <person name="Arakawa K."/>
        </authorList>
    </citation>
    <scope>NUCLEOTIDE SEQUENCE [LARGE SCALE GENOMIC DNA]</scope>
</reference>
<proteinExistence type="predicted"/>
<keyword evidence="2" id="KW-1185">Reference proteome</keyword>